<keyword evidence="3" id="KW-1185">Reference proteome</keyword>
<dbReference type="InterPro" id="IPR004891">
    <property type="entry name" value="Mercury-R_MerC"/>
</dbReference>
<dbReference type="Pfam" id="PF03203">
    <property type="entry name" value="MerC"/>
    <property type="match status" value="1"/>
</dbReference>
<evidence type="ECO:0000256" key="1">
    <source>
        <dbReference type="SAM" id="Phobius"/>
    </source>
</evidence>
<feature type="transmembrane region" description="Helical" evidence="1">
    <location>
        <begin position="12"/>
        <end position="35"/>
    </location>
</feature>
<feature type="transmembrane region" description="Helical" evidence="1">
    <location>
        <begin position="105"/>
        <end position="123"/>
    </location>
</feature>
<organism evidence="2 3">
    <name type="scientific">Aquimarina celericrescens</name>
    <dbReference type="NCBI Taxonomy" id="1964542"/>
    <lineage>
        <taxon>Bacteria</taxon>
        <taxon>Pseudomonadati</taxon>
        <taxon>Bacteroidota</taxon>
        <taxon>Flavobacteriia</taxon>
        <taxon>Flavobacteriales</taxon>
        <taxon>Flavobacteriaceae</taxon>
        <taxon>Aquimarina</taxon>
    </lineage>
</organism>
<evidence type="ECO:0000313" key="2">
    <source>
        <dbReference type="EMBL" id="MFD2187876.1"/>
    </source>
</evidence>
<protein>
    <submittedName>
        <fullName evidence="2">MerC domain-containing protein</fullName>
    </submittedName>
</protein>
<accession>A0ABW5AYV0</accession>
<evidence type="ECO:0000313" key="3">
    <source>
        <dbReference type="Proteomes" id="UP001597344"/>
    </source>
</evidence>
<gene>
    <name evidence="2" type="ORF">ACFSJT_13820</name>
</gene>
<keyword evidence="1" id="KW-1133">Transmembrane helix</keyword>
<dbReference type="RefSeq" id="WP_378320879.1">
    <property type="nucleotide sequence ID" value="NZ_JBHUHY010000015.1"/>
</dbReference>
<name>A0ABW5AYV0_9FLAO</name>
<feature type="transmembrane region" description="Helical" evidence="1">
    <location>
        <begin position="76"/>
        <end position="93"/>
    </location>
</feature>
<keyword evidence="1" id="KW-0472">Membrane</keyword>
<feature type="transmembrane region" description="Helical" evidence="1">
    <location>
        <begin position="47"/>
        <end position="64"/>
    </location>
</feature>
<sequence length="133" mass="15253">MNIPLVRNNSDTLGIIASSLCLVHCLATPFLFLAHTGLIISEGTHPIWWKSLDFIFLGLSFMAIRRSSKTTSKPKMKYAFWISWLLLFVIVINEKLSMFPIPEETIYLASSLLVVLHVYNLKYCQCEQECCKH</sequence>
<comment type="caution">
    <text evidence="2">The sequence shown here is derived from an EMBL/GenBank/DDBJ whole genome shotgun (WGS) entry which is preliminary data.</text>
</comment>
<proteinExistence type="predicted"/>
<dbReference type="EMBL" id="JBHUHY010000015">
    <property type="protein sequence ID" value="MFD2187876.1"/>
    <property type="molecule type" value="Genomic_DNA"/>
</dbReference>
<reference evidence="3" key="1">
    <citation type="journal article" date="2019" name="Int. J. Syst. Evol. Microbiol.">
        <title>The Global Catalogue of Microorganisms (GCM) 10K type strain sequencing project: providing services to taxonomists for standard genome sequencing and annotation.</title>
        <authorList>
            <consortium name="The Broad Institute Genomics Platform"/>
            <consortium name="The Broad Institute Genome Sequencing Center for Infectious Disease"/>
            <person name="Wu L."/>
            <person name="Ma J."/>
        </authorList>
    </citation>
    <scope>NUCLEOTIDE SEQUENCE [LARGE SCALE GENOMIC DNA]</scope>
    <source>
        <strain evidence="3">DT92</strain>
    </source>
</reference>
<keyword evidence="1" id="KW-0812">Transmembrane</keyword>
<dbReference type="Proteomes" id="UP001597344">
    <property type="component" value="Unassembled WGS sequence"/>
</dbReference>